<reference evidence="1" key="1">
    <citation type="submission" date="2021-02" db="EMBL/GenBank/DDBJ databases">
        <authorList>
            <consortium name="DOE Joint Genome Institute"/>
            <person name="Ahrendt S."/>
            <person name="Looney B.P."/>
            <person name="Miyauchi S."/>
            <person name="Morin E."/>
            <person name="Drula E."/>
            <person name="Courty P.E."/>
            <person name="Chicoki N."/>
            <person name="Fauchery L."/>
            <person name="Kohler A."/>
            <person name="Kuo A."/>
            <person name="Labutti K."/>
            <person name="Pangilinan J."/>
            <person name="Lipzen A."/>
            <person name="Riley R."/>
            <person name="Andreopoulos W."/>
            <person name="He G."/>
            <person name="Johnson J."/>
            <person name="Barry K.W."/>
            <person name="Grigoriev I.V."/>
            <person name="Nagy L."/>
            <person name="Hibbett D."/>
            <person name="Henrissat B."/>
            <person name="Matheny P.B."/>
            <person name="Labbe J."/>
            <person name="Martin F."/>
        </authorList>
    </citation>
    <scope>NUCLEOTIDE SEQUENCE</scope>
    <source>
        <strain evidence="1">EC-137</strain>
    </source>
</reference>
<name>A0ACB8QLI7_9AGAM</name>
<gene>
    <name evidence="1" type="ORF">K488DRAFT_78436</name>
</gene>
<keyword evidence="2" id="KW-1185">Reference proteome</keyword>
<proteinExistence type="predicted"/>
<dbReference type="EMBL" id="MU273543">
    <property type="protein sequence ID" value="KAI0032542.1"/>
    <property type="molecule type" value="Genomic_DNA"/>
</dbReference>
<sequence>MASLDPQLPARFADLKLEIASSYGPDFESCITRAWGEIIEELDKATTKIADEGTEIIPQVSLSELDSLTPSQLDNIKKRGCVVIKDVVPDTEAAGWKTELQQFAKDNPTCPGFPPTDKQFFYIYWSKPQVEARSHPGVLKASAWLNGLYHIKGSKQLQGVDLKTPLTYADRYRIRKPGGLWEAHPPHVDGGSIERWEDETFRTCFEAILRGDWRTHDPYDLDGRIKARSSMYGRPNQASIFRTYQGWLAMRQPETGPHQGTIRFFPDVLLSNAYMILRPFFRPKATPASDDPLAAENWEYDLSSPDFPGIYALRDGKGYTGPRPNTETHPHFRLEKTMTAVPNVKPGDMVFWHCDLVHDVEREHEGIHDSAVMYIPAVPTTVQNLEYLTRQRDTFERGVTPPDFPLADPEATYIGVGRPEHIQGDLGRHAMGYSVSAAA</sequence>
<comment type="caution">
    <text evidence="1">The sequence shown here is derived from an EMBL/GenBank/DDBJ whole genome shotgun (WGS) entry which is preliminary data.</text>
</comment>
<evidence type="ECO:0000313" key="1">
    <source>
        <dbReference type="EMBL" id="KAI0032542.1"/>
    </source>
</evidence>
<organism evidence="1 2">
    <name type="scientific">Vararia minispora EC-137</name>
    <dbReference type="NCBI Taxonomy" id="1314806"/>
    <lineage>
        <taxon>Eukaryota</taxon>
        <taxon>Fungi</taxon>
        <taxon>Dikarya</taxon>
        <taxon>Basidiomycota</taxon>
        <taxon>Agaricomycotina</taxon>
        <taxon>Agaricomycetes</taxon>
        <taxon>Russulales</taxon>
        <taxon>Lachnocladiaceae</taxon>
        <taxon>Vararia</taxon>
    </lineage>
</organism>
<dbReference type="Proteomes" id="UP000814128">
    <property type="component" value="Unassembled WGS sequence"/>
</dbReference>
<reference evidence="1" key="2">
    <citation type="journal article" date="2022" name="New Phytol.">
        <title>Evolutionary transition to the ectomycorrhizal habit in the genomes of a hyperdiverse lineage of mushroom-forming fungi.</title>
        <authorList>
            <person name="Looney B."/>
            <person name="Miyauchi S."/>
            <person name="Morin E."/>
            <person name="Drula E."/>
            <person name="Courty P.E."/>
            <person name="Kohler A."/>
            <person name="Kuo A."/>
            <person name="LaButti K."/>
            <person name="Pangilinan J."/>
            <person name="Lipzen A."/>
            <person name="Riley R."/>
            <person name="Andreopoulos W."/>
            <person name="He G."/>
            <person name="Johnson J."/>
            <person name="Nolan M."/>
            <person name="Tritt A."/>
            <person name="Barry K.W."/>
            <person name="Grigoriev I.V."/>
            <person name="Nagy L.G."/>
            <person name="Hibbett D."/>
            <person name="Henrissat B."/>
            <person name="Matheny P.B."/>
            <person name="Labbe J."/>
            <person name="Martin F.M."/>
        </authorList>
    </citation>
    <scope>NUCLEOTIDE SEQUENCE</scope>
    <source>
        <strain evidence="1">EC-137</strain>
    </source>
</reference>
<protein>
    <submittedName>
        <fullName evidence="1">Uncharacterized protein</fullName>
    </submittedName>
</protein>
<accession>A0ACB8QLI7</accession>
<evidence type="ECO:0000313" key="2">
    <source>
        <dbReference type="Proteomes" id="UP000814128"/>
    </source>
</evidence>